<accession>A0ABD2VRN3</accession>
<evidence type="ECO:0000313" key="2">
    <source>
        <dbReference type="EMBL" id="KAL3383394.1"/>
    </source>
</evidence>
<dbReference type="EMBL" id="JBJJXI010000197">
    <property type="protein sequence ID" value="KAL3383394.1"/>
    <property type="molecule type" value="Genomic_DNA"/>
</dbReference>
<proteinExistence type="predicted"/>
<protein>
    <recommendedName>
        <fullName evidence="4">PWWP domain-containing protein</fullName>
    </recommendedName>
</protein>
<dbReference type="Proteomes" id="UP001627154">
    <property type="component" value="Unassembled WGS sequence"/>
</dbReference>
<reference evidence="2 3" key="1">
    <citation type="journal article" date="2024" name="bioRxiv">
        <title>A reference genome for Trichogramma kaykai: A tiny desert-dwelling parasitoid wasp with competing sex-ratio distorters.</title>
        <authorList>
            <person name="Culotta J."/>
            <person name="Lindsey A.R."/>
        </authorList>
    </citation>
    <scope>NUCLEOTIDE SEQUENCE [LARGE SCALE GENOMIC DNA]</scope>
    <source>
        <strain evidence="2 3">KSX58</strain>
    </source>
</reference>
<organism evidence="2 3">
    <name type="scientific">Trichogramma kaykai</name>
    <dbReference type="NCBI Taxonomy" id="54128"/>
    <lineage>
        <taxon>Eukaryota</taxon>
        <taxon>Metazoa</taxon>
        <taxon>Ecdysozoa</taxon>
        <taxon>Arthropoda</taxon>
        <taxon>Hexapoda</taxon>
        <taxon>Insecta</taxon>
        <taxon>Pterygota</taxon>
        <taxon>Neoptera</taxon>
        <taxon>Endopterygota</taxon>
        <taxon>Hymenoptera</taxon>
        <taxon>Apocrita</taxon>
        <taxon>Proctotrupomorpha</taxon>
        <taxon>Chalcidoidea</taxon>
        <taxon>Trichogrammatidae</taxon>
        <taxon>Trichogramma</taxon>
    </lineage>
</organism>
<gene>
    <name evidence="2" type="ORF">TKK_020669</name>
</gene>
<sequence>MWWPGYVVAHAYVEQEIGEDRIVSVRRDSRKAAQEKIKKQKVNYALTKLSIPICERGKRKRQTVRLLPPLHAPSYLLCCESFFQMRIYMCIRLTKITVKNVQIQRSETKSLAQTSLEDTVQSNHETSELVSPKDTFSLP</sequence>
<comment type="caution">
    <text evidence="2">The sequence shown here is derived from an EMBL/GenBank/DDBJ whole genome shotgun (WGS) entry which is preliminary data.</text>
</comment>
<feature type="region of interest" description="Disordered" evidence="1">
    <location>
        <begin position="110"/>
        <end position="139"/>
    </location>
</feature>
<evidence type="ECO:0000256" key="1">
    <source>
        <dbReference type="SAM" id="MobiDB-lite"/>
    </source>
</evidence>
<evidence type="ECO:0008006" key="4">
    <source>
        <dbReference type="Google" id="ProtNLM"/>
    </source>
</evidence>
<evidence type="ECO:0000313" key="3">
    <source>
        <dbReference type="Proteomes" id="UP001627154"/>
    </source>
</evidence>
<name>A0ABD2VRN3_9HYME</name>
<keyword evidence="3" id="KW-1185">Reference proteome</keyword>
<feature type="compositionally biased region" description="Polar residues" evidence="1">
    <location>
        <begin position="110"/>
        <end position="124"/>
    </location>
</feature>
<dbReference type="AlphaFoldDB" id="A0ABD2VRN3"/>